<evidence type="ECO:0000256" key="2">
    <source>
        <dbReference type="ARBA" id="ARBA00006602"/>
    </source>
</evidence>
<keyword evidence="4" id="KW-0813">Transport</keyword>
<evidence type="ECO:0000256" key="6">
    <source>
        <dbReference type="ARBA" id="ARBA00022927"/>
    </source>
</evidence>
<proteinExistence type="inferred from homology"/>
<dbReference type="GO" id="GO:0044781">
    <property type="term" value="P:bacterial-type flagellum organization"/>
    <property type="evidence" value="ECO:0007669"/>
    <property type="project" value="UniProtKB-KW"/>
</dbReference>
<keyword evidence="7" id="KW-1006">Bacterial flagellum protein export</keyword>
<evidence type="ECO:0000256" key="3">
    <source>
        <dbReference type="ARBA" id="ARBA00016507"/>
    </source>
</evidence>
<accession>A0YC99</accession>
<dbReference type="STRING" id="247633.GP2143_07709"/>
<keyword evidence="10" id="KW-1185">Reference proteome</keyword>
<dbReference type="AlphaFoldDB" id="A0YC99"/>
<keyword evidence="9" id="KW-0282">Flagellum</keyword>
<dbReference type="InterPro" id="IPR018035">
    <property type="entry name" value="Flagellar_FliH/T3SS_HrpE"/>
</dbReference>
<evidence type="ECO:0000313" key="9">
    <source>
        <dbReference type="EMBL" id="EAW31418.1"/>
    </source>
</evidence>
<protein>
    <recommendedName>
        <fullName evidence="3">Flagellar assembly protein FliH</fullName>
    </recommendedName>
</protein>
<name>A0YC99_9GAMM</name>
<keyword evidence="6" id="KW-0653">Protein transport</keyword>
<comment type="caution">
    <text evidence="9">The sequence shown here is derived from an EMBL/GenBank/DDBJ whole genome shotgun (WGS) entry which is preliminary data.</text>
</comment>
<dbReference type="Proteomes" id="UP000004931">
    <property type="component" value="Unassembled WGS sequence"/>
</dbReference>
<feature type="domain" description="Flagellar assembly protein FliH/Type III secretion system HrpE" evidence="8">
    <location>
        <begin position="100"/>
        <end position="221"/>
    </location>
</feature>
<dbReference type="Pfam" id="PF02108">
    <property type="entry name" value="FliH"/>
    <property type="match status" value="1"/>
</dbReference>
<dbReference type="EMBL" id="AAVT01000003">
    <property type="protein sequence ID" value="EAW31418.1"/>
    <property type="molecule type" value="Genomic_DNA"/>
</dbReference>
<reference evidence="9 10" key="1">
    <citation type="journal article" date="2010" name="J. Bacteriol.">
        <title>Genome sequence of the oligotrophic marine Gammaproteobacterium HTCC2143, isolated from the Oregon Coast.</title>
        <authorList>
            <person name="Oh H.M."/>
            <person name="Kang I."/>
            <person name="Ferriera S."/>
            <person name="Giovannoni S.J."/>
            <person name="Cho J.C."/>
        </authorList>
    </citation>
    <scope>NUCLEOTIDE SEQUENCE [LARGE SCALE GENOMIC DNA]</scope>
    <source>
        <strain evidence="9 10">HTCC2143</strain>
    </source>
</reference>
<evidence type="ECO:0000256" key="5">
    <source>
        <dbReference type="ARBA" id="ARBA00022795"/>
    </source>
</evidence>
<dbReference type="SUPFAM" id="SSF160527">
    <property type="entry name" value="V-type ATPase subunit E-like"/>
    <property type="match status" value="1"/>
</dbReference>
<dbReference type="PANTHER" id="PTHR34982">
    <property type="entry name" value="YOP PROTEINS TRANSLOCATION PROTEIN L"/>
    <property type="match status" value="1"/>
</dbReference>
<dbReference type="GO" id="GO:0005829">
    <property type="term" value="C:cytosol"/>
    <property type="evidence" value="ECO:0007669"/>
    <property type="project" value="TreeGrafter"/>
</dbReference>
<sequence>MSRIPVDKTANFSSWQIPEVTEGQFVKVEKLKSRGPKGELVNVDKNEVIYNSLTAGQLEEISNQAYEDVREQARADGLKQGQDEGYQAGINAAQEELNKNAKNLSKTIDMLFSSLAGQDDDVEQALVNLVIGVSRSVLRRELTIDSSQIIAIVNEAVAELPLRASDITIYLNEQDFQLLQEHSEILAHWQLEIDRTLTPGGCRVTSRQSVVTYSLEDQFQQTINSLVDKRFSELSNRTRERETPVIAAADDQ</sequence>
<evidence type="ECO:0000256" key="1">
    <source>
        <dbReference type="ARBA" id="ARBA00003041"/>
    </source>
</evidence>
<evidence type="ECO:0000313" key="10">
    <source>
        <dbReference type="Proteomes" id="UP000004931"/>
    </source>
</evidence>
<dbReference type="GO" id="GO:0015031">
    <property type="term" value="P:protein transport"/>
    <property type="evidence" value="ECO:0007669"/>
    <property type="project" value="UniProtKB-KW"/>
</dbReference>
<dbReference type="InterPro" id="IPR051472">
    <property type="entry name" value="T3SS_Stator/FliH"/>
</dbReference>
<keyword evidence="5" id="KW-1005">Bacterial flagellum biogenesis</keyword>
<dbReference type="PANTHER" id="PTHR34982:SF1">
    <property type="entry name" value="FLAGELLAR ASSEMBLY PROTEIN FLIH"/>
    <property type="match status" value="1"/>
</dbReference>
<comment type="function">
    <text evidence="1">Needed for flagellar regrowth and assembly.</text>
</comment>
<evidence type="ECO:0000256" key="7">
    <source>
        <dbReference type="ARBA" id="ARBA00023225"/>
    </source>
</evidence>
<keyword evidence="9" id="KW-0966">Cell projection</keyword>
<evidence type="ECO:0000259" key="8">
    <source>
        <dbReference type="Pfam" id="PF02108"/>
    </source>
</evidence>
<dbReference type="eggNOG" id="COG1317">
    <property type="taxonomic scope" value="Bacteria"/>
</dbReference>
<organism evidence="9 10">
    <name type="scientific">marine gamma proteobacterium HTCC2143</name>
    <dbReference type="NCBI Taxonomy" id="247633"/>
    <lineage>
        <taxon>Bacteria</taxon>
        <taxon>Pseudomonadati</taxon>
        <taxon>Pseudomonadota</taxon>
        <taxon>Gammaproteobacteria</taxon>
        <taxon>Cellvibrionales</taxon>
        <taxon>Spongiibacteraceae</taxon>
        <taxon>BD1-7 clade</taxon>
    </lineage>
</organism>
<comment type="similarity">
    <text evidence="2">Belongs to the FliH family.</text>
</comment>
<evidence type="ECO:0000256" key="4">
    <source>
        <dbReference type="ARBA" id="ARBA00022448"/>
    </source>
</evidence>
<gene>
    <name evidence="9" type="ORF">GP2143_07709</name>
</gene>
<keyword evidence="9" id="KW-0969">Cilium</keyword>